<keyword evidence="6 9" id="KW-0406">Ion transport</keyword>
<reference evidence="11 12" key="1">
    <citation type="journal article" date="2013" name="Nature">
        <title>The genomes of four tapeworm species reveal adaptations to parasitism.</title>
        <authorList>
            <person name="Tsai I.J."/>
            <person name="Zarowiecki M."/>
            <person name="Holroyd N."/>
            <person name="Garciarrubio A."/>
            <person name="Sanchez-Flores A."/>
            <person name="Brooks K.L."/>
            <person name="Tracey A."/>
            <person name="Bobes R.J."/>
            <person name="Fragoso G."/>
            <person name="Sciutto E."/>
            <person name="Aslett M."/>
            <person name="Beasley H."/>
            <person name="Bennett H.M."/>
            <person name="Cai J."/>
            <person name="Camicia F."/>
            <person name="Clark R."/>
            <person name="Cucher M."/>
            <person name="De Silva N."/>
            <person name="Day T.A."/>
            <person name="Deplazes P."/>
            <person name="Estrada K."/>
            <person name="Fernandez C."/>
            <person name="Holland P.W."/>
            <person name="Hou J."/>
            <person name="Hu S."/>
            <person name="Huckvale T."/>
            <person name="Hung S.S."/>
            <person name="Kamenetzky L."/>
            <person name="Keane J.A."/>
            <person name="Kiss F."/>
            <person name="Koziol U."/>
            <person name="Lambert O."/>
            <person name="Liu K."/>
            <person name="Luo X."/>
            <person name="Luo Y."/>
            <person name="Macchiaroli N."/>
            <person name="Nichol S."/>
            <person name="Paps J."/>
            <person name="Parkinson J."/>
            <person name="Pouchkina-Stantcheva N."/>
            <person name="Riddiford N."/>
            <person name="Rosenzvit M."/>
            <person name="Salinas G."/>
            <person name="Wasmuth J.D."/>
            <person name="Zamanian M."/>
            <person name="Zheng Y."/>
            <person name="Cai X."/>
            <person name="Soberon X."/>
            <person name="Olson P.D."/>
            <person name="Laclette J.P."/>
            <person name="Brehm K."/>
            <person name="Berriman M."/>
            <person name="Garciarrubio A."/>
            <person name="Bobes R.J."/>
            <person name="Fragoso G."/>
            <person name="Sanchez-Flores A."/>
            <person name="Estrada K."/>
            <person name="Cevallos M.A."/>
            <person name="Morett E."/>
            <person name="Gonzalez V."/>
            <person name="Portillo T."/>
            <person name="Ochoa-Leyva A."/>
            <person name="Jose M.V."/>
            <person name="Sciutto E."/>
            <person name="Landa A."/>
            <person name="Jimenez L."/>
            <person name="Valdes V."/>
            <person name="Carrero J.C."/>
            <person name="Larralde C."/>
            <person name="Morales-Montor J."/>
            <person name="Limon-Lason J."/>
            <person name="Soberon X."/>
            <person name="Laclette J.P."/>
        </authorList>
    </citation>
    <scope>NUCLEOTIDE SEQUENCE [LARGE SCALE GENOMIC DNA]</scope>
</reference>
<dbReference type="GO" id="GO:0005886">
    <property type="term" value="C:plasma membrane"/>
    <property type="evidence" value="ECO:0007669"/>
    <property type="project" value="UniProtKB-SubCell"/>
</dbReference>
<evidence type="ECO:0000256" key="7">
    <source>
        <dbReference type="ARBA" id="ARBA00023136"/>
    </source>
</evidence>
<keyword evidence="5 9" id="KW-1133">Transmembrane helix</keyword>
<dbReference type="InterPro" id="IPR000990">
    <property type="entry name" value="Innexin"/>
</dbReference>
<name>A0A068WS00_ECHGR</name>
<keyword evidence="2 9" id="KW-0813">Transport</keyword>
<feature type="compositionally biased region" description="Gly residues" evidence="10">
    <location>
        <begin position="54"/>
        <end position="66"/>
    </location>
</feature>
<evidence type="ECO:0000256" key="10">
    <source>
        <dbReference type="SAM" id="MobiDB-lite"/>
    </source>
</evidence>
<feature type="region of interest" description="Disordered" evidence="10">
    <location>
        <begin position="620"/>
        <end position="645"/>
    </location>
</feature>
<keyword evidence="3" id="KW-1003">Cell membrane</keyword>
<comment type="similarity">
    <text evidence="9">Belongs to the pannexin family.</text>
</comment>
<evidence type="ECO:0000313" key="12">
    <source>
        <dbReference type="Proteomes" id="UP000492820"/>
    </source>
</evidence>
<evidence type="ECO:0000256" key="9">
    <source>
        <dbReference type="RuleBase" id="RU010713"/>
    </source>
</evidence>
<evidence type="ECO:0000313" key="13">
    <source>
        <dbReference type="WBParaSite" id="EgrG_000688600"/>
    </source>
</evidence>
<dbReference type="GO" id="GO:0005921">
    <property type="term" value="C:gap junction"/>
    <property type="evidence" value="ECO:0007669"/>
    <property type="project" value="UniProtKB-UniRule"/>
</dbReference>
<organism evidence="11">
    <name type="scientific">Echinococcus granulosus</name>
    <name type="common">Hydatid tapeworm</name>
    <dbReference type="NCBI Taxonomy" id="6210"/>
    <lineage>
        <taxon>Eukaryota</taxon>
        <taxon>Metazoa</taxon>
        <taxon>Spiralia</taxon>
        <taxon>Lophotrochozoa</taxon>
        <taxon>Platyhelminthes</taxon>
        <taxon>Cestoda</taxon>
        <taxon>Eucestoda</taxon>
        <taxon>Cyclophyllidea</taxon>
        <taxon>Taeniidae</taxon>
        <taxon>Echinococcus</taxon>
        <taxon>Echinococcus granulosus group</taxon>
    </lineage>
</organism>
<feature type="compositionally biased region" description="Gly residues" evidence="10">
    <location>
        <begin position="621"/>
        <end position="633"/>
    </location>
</feature>
<feature type="transmembrane region" description="Helical" evidence="9">
    <location>
        <begin position="477"/>
        <end position="501"/>
    </location>
</feature>
<dbReference type="EMBL" id="LK028588">
    <property type="protein sequence ID" value="CDS22900.1"/>
    <property type="molecule type" value="Genomic_DNA"/>
</dbReference>
<sequence>MTRGDYRRSGGYGHHQGNGHYYSSFYGSDSHSGGHDSSGGGYGSNHHHHHHHSGSGGHIGGGGGGGGGHGAMDATFIWKLSKLGRIGSSRLRFDDDFADRLNYQFSGVLMFLFIGVIGIRQYVGKPIQCWIPQEFTRGWEEYAENYCWVSNTYFSPLPKRLPQSMADRDNARILYYQWAPILMAIQALLFYLPCLIWRLFNSHSGFNVRRIMQMANDSNILLPEHGLKNVRFIARYMEGCIYRLRDYKRIISTGAGCAAAASSFPYRGMQRFPLETELPPPGYTKSELETRRGGGDKRSNGEPNLGVSLARRNKRTTGSLCGCGRGGLGSCWGSRSSRRRSRKLPLNPIIESSPAAGLASPAERTDMTQRGGKSTPGGYSCCGRRSGNFLVVLYFFVKGLYLVNIVGQLILMEKFIGTNTAFYGVRVLIDLLQGSDWHTSGNFPRVTFCDFEAKKLGKNQLYTIQCVLPLNMFLEKIFIFLWFWHCALGIITLISFINWFLRMGFARYRLKFIRRYLKIMCVMKDTDRSASKKFVENFLRPDGIFLIRLISMNVGDIMAGDLACELWHIYRHKRTQDVVVAEEMKYIEPIPNYLGHPQAPGLRHHHPEIGFITAPAAPRNAGGGAGGGGGGNGEKVMLNGDDSIV</sequence>
<comment type="subcellular location">
    <subcellularLocation>
        <location evidence="1 9">Cell membrane</location>
        <topology evidence="1 9">Multi-pass membrane protein</topology>
    </subcellularLocation>
</comment>
<evidence type="ECO:0000256" key="8">
    <source>
        <dbReference type="ARBA" id="ARBA00023303"/>
    </source>
</evidence>
<feature type="region of interest" description="Disordered" evidence="10">
    <location>
        <begin position="351"/>
        <end position="374"/>
    </location>
</feature>
<dbReference type="PROSITE" id="PS51013">
    <property type="entry name" value="PANNEXIN"/>
    <property type="match status" value="1"/>
</dbReference>
<evidence type="ECO:0000256" key="3">
    <source>
        <dbReference type="ARBA" id="ARBA00022475"/>
    </source>
</evidence>
<feature type="region of interest" description="Disordered" evidence="10">
    <location>
        <begin position="275"/>
        <end position="308"/>
    </location>
</feature>
<dbReference type="Proteomes" id="UP000492820">
    <property type="component" value="Unassembled WGS sequence"/>
</dbReference>
<accession>A0A068WS00</accession>
<dbReference type="GO" id="GO:0034220">
    <property type="term" value="P:monoatomic ion transmembrane transport"/>
    <property type="evidence" value="ECO:0007669"/>
    <property type="project" value="UniProtKB-KW"/>
</dbReference>
<dbReference type="PRINTS" id="PR01262">
    <property type="entry name" value="INNEXIN"/>
</dbReference>
<dbReference type="OrthoDB" id="5867527at2759"/>
<keyword evidence="7 9" id="KW-0472">Membrane</keyword>
<dbReference type="PANTHER" id="PTHR11893">
    <property type="entry name" value="INNEXIN"/>
    <property type="match status" value="1"/>
</dbReference>
<keyword evidence="4 9" id="KW-0812">Transmembrane</keyword>
<feature type="transmembrane region" description="Helical" evidence="9">
    <location>
        <begin position="175"/>
        <end position="200"/>
    </location>
</feature>
<comment type="function">
    <text evidence="9">Structural component of the gap junctions.</text>
</comment>
<evidence type="ECO:0000256" key="1">
    <source>
        <dbReference type="ARBA" id="ARBA00004651"/>
    </source>
</evidence>
<keyword evidence="8 9" id="KW-0407">Ion channel</keyword>
<evidence type="ECO:0000256" key="6">
    <source>
        <dbReference type="ARBA" id="ARBA00023065"/>
    </source>
</evidence>
<feature type="compositionally biased region" description="Basic and acidic residues" evidence="10">
    <location>
        <begin position="286"/>
        <end position="300"/>
    </location>
</feature>
<evidence type="ECO:0000256" key="5">
    <source>
        <dbReference type="ARBA" id="ARBA00022989"/>
    </source>
</evidence>
<feature type="transmembrane region" description="Helical" evidence="9">
    <location>
        <begin position="389"/>
        <end position="411"/>
    </location>
</feature>
<evidence type="ECO:0000313" key="11">
    <source>
        <dbReference type="EMBL" id="CDS22900.1"/>
    </source>
</evidence>
<feature type="transmembrane region" description="Helical" evidence="9">
    <location>
        <begin position="101"/>
        <end position="123"/>
    </location>
</feature>
<proteinExistence type="inferred from homology"/>
<dbReference type="WBParaSite" id="EgrG_000688600">
    <property type="protein sequence ID" value="EgrG_000688600"/>
    <property type="gene ID" value="EgrG_000688600"/>
</dbReference>
<dbReference type="Pfam" id="PF00876">
    <property type="entry name" value="Innexin"/>
    <property type="match status" value="1"/>
</dbReference>
<protein>
    <recommendedName>
        <fullName evidence="9">Innexin</fullName>
    </recommendedName>
</protein>
<feature type="region of interest" description="Disordered" evidence="10">
    <location>
        <begin position="32"/>
        <end position="66"/>
    </location>
</feature>
<gene>
    <name evidence="9" type="primary">inx</name>
    <name evidence="11" type="ORF">EgrG_000688600</name>
</gene>
<dbReference type="PANTHER" id="PTHR11893:SF36">
    <property type="entry name" value="INNEXIN-5"/>
    <property type="match status" value="1"/>
</dbReference>
<dbReference type="AlphaFoldDB" id="A0A068WS00"/>
<reference evidence="11" key="2">
    <citation type="submission" date="2014-06" db="EMBL/GenBank/DDBJ databases">
        <authorList>
            <person name="Aslett M."/>
        </authorList>
    </citation>
    <scope>NUCLEOTIDE SEQUENCE</scope>
</reference>
<reference evidence="13" key="3">
    <citation type="submission" date="2020-10" db="UniProtKB">
        <authorList>
            <consortium name="WormBaseParasite"/>
        </authorList>
    </citation>
    <scope>IDENTIFICATION</scope>
</reference>
<evidence type="ECO:0000256" key="4">
    <source>
        <dbReference type="ARBA" id="ARBA00022692"/>
    </source>
</evidence>
<evidence type="ECO:0000256" key="2">
    <source>
        <dbReference type="ARBA" id="ARBA00022448"/>
    </source>
</evidence>